<evidence type="ECO:0000256" key="6">
    <source>
        <dbReference type="PROSITE-ProRule" id="PRU00433"/>
    </source>
</evidence>
<dbReference type="Gene3D" id="1.10.760.10">
    <property type="entry name" value="Cytochrome c-like domain"/>
    <property type="match status" value="1"/>
</dbReference>
<keyword evidence="7" id="KW-0732">Signal</keyword>
<proteinExistence type="predicted"/>
<dbReference type="Pfam" id="PF00034">
    <property type="entry name" value="Cytochrom_C"/>
    <property type="match status" value="1"/>
</dbReference>
<dbReference type="PANTHER" id="PTHR11961">
    <property type="entry name" value="CYTOCHROME C"/>
    <property type="match status" value="1"/>
</dbReference>
<dbReference type="GO" id="GO:0046872">
    <property type="term" value="F:metal ion binding"/>
    <property type="evidence" value="ECO:0007669"/>
    <property type="project" value="UniProtKB-KW"/>
</dbReference>
<keyword evidence="4" id="KW-0249">Electron transport</keyword>
<feature type="chain" id="PRO_5005650723" description="Cytochrome c domain-containing protein" evidence="7">
    <location>
        <begin position="25"/>
        <end position="127"/>
    </location>
</feature>
<comment type="caution">
    <text evidence="9">The sequence shown here is derived from an EMBL/GenBank/DDBJ whole genome shotgun (WGS) entry which is preliminary data.</text>
</comment>
<evidence type="ECO:0000256" key="5">
    <source>
        <dbReference type="ARBA" id="ARBA00023004"/>
    </source>
</evidence>
<reference evidence="9 10" key="1">
    <citation type="submission" date="2015-04" db="EMBL/GenBank/DDBJ databases">
        <title>Genome sequence of aromatic hydrocarbons-degrading Sphingobium chungbukense DJ77.</title>
        <authorList>
            <person name="Kim Y.-C."/>
            <person name="Chae J.-C."/>
        </authorList>
    </citation>
    <scope>NUCLEOTIDE SEQUENCE [LARGE SCALE GENOMIC DNA]</scope>
    <source>
        <strain evidence="9 10">DJ77</strain>
    </source>
</reference>
<dbReference type="PRINTS" id="PR00604">
    <property type="entry name" value="CYTCHRMECIAB"/>
</dbReference>
<keyword evidence="3 6" id="KW-0479">Metal-binding</keyword>
<dbReference type="PATRIC" id="fig|56193.3.peg.2711"/>
<evidence type="ECO:0000259" key="8">
    <source>
        <dbReference type="PROSITE" id="PS51007"/>
    </source>
</evidence>
<dbReference type="RefSeq" id="WP_046764002.1">
    <property type="nucleotide sequence ID" value="NZ_LBIC01000005.1"/>
</dbReference>
<dbReference type="InterPro" id="IPR009056">
    <property type="entry name" value="Cyt_c-like_dom"/>
</dbReference>
<dbReference type="PROSITE" id="PS51007">
    <property type="entry name" value="CYTC"/>
    <property type="match status" value="1"/>
</dbReference>
<evidence type="ECO:0000256" key="3">
    <source>
        <dbReference type="ARBA" id="ARBA00022723"/>
    </source>
</evidence>
<keyword evidence="1" id="KW-0813">Transport</keyword>
<dbReference type="Proteomes" id="UP000033874">
    <property type="component" value="Unassembled WGS sequence"/>
</dbReference>
<evidence type="ECO:0000256" key="2">
    <source>
        <dbReference type="ARBA" id="ARBA00022617"/>
    </source>
</evidence>
<dbReference type="InterPro" id="IPR036909">
    <property type="entry name" value="Cyt_c-like_dom_sf"/>
</dbReference>
<organism evidence="9 10">
    <name type="scientific">Sphingobium chungbukense</name>
    <dbReference type="NCBI Taxonomy" id="56193"/>
    <lineage>
        <taxon>Bacteria</taxon>
        <taxon>Pseudomonadati</taxon>
        <taxon>Pseudomonadota</taxon>
        <taxon>Alphaproteobacteria</taxon>
        <taxon>Sphingomonadales</taxon>
        <taxon>Sphingomonadaceae</taxon>
        <taxon>Sphingobium</taxon>
    </lineage>
</organism>
<evidence type="ECO:0000313" key="10">
    <source>
        <dbReference type="Proteomes" id="UP000033874"/>
    </source>
</evidence>
<feature type="domain" description="Cytochrome c" evidence="8">
    <location>
        <begin position="26"/>
        <end position="126"/>
    </location>
</feature>
<sequence>MKRSLASLSAVTFLVAISTGNAFAAGDPVKGKQVFAQCQACHRIDASGKSTIGPNLYKLFGRKSGSLADFRFSPAMTKAARPWNDATLDAFLAAPSQNFPGNRMPFGGLKQPADRQNVIAYIRSASQ</sequence>
<accession>A0A0M3ASS6</accession>
<keyword evidence="5 6" id="KW-0408">Iron</keyword>
<dbReference type="AlphaFoldDB" id="A0A0M3ASS6"/>
<keyword evidence="10" id="KW-1185">Reference proteome</keyword>
<evidence type="ECO:0000256" key="1">
    <source>
        <dbReference type="ARBA" id="ARBA00022448"/>
    </source>
</evidence>
<dbReference type="EMBL" id="LBIC01000005">
    <property type="protein sequence ID" value="KKW91996.1"/>
    <property type="molecule type" value="Genomic_DNA"/>
</dbReference>
<evidence type="ECO:0000256" key="7">
    <source>
        <dbReference type="SAM" id="SignalP"/>
    </source>
</evidence>
<name>A0A0M3ASS6_9SPHN</name>
<evidence type="ECO:0000313" key="9">
    <source>
        <dbReference type="EMBL" id="KKW91996.1"/>
    </source>
</evidence>
<protein>
    <recommendedName>
        <fullName evidence="8">Cytochrome c domain-containing protein</fullName>
    </recommendedName>
</protein>
<evidence type="ECO:0000256" key="4">
    <source>
        <dbReference type="ARBA" id="ARBA00022982"/>
    </source>
</evidence>
<feature type="signal peptide" evidence="7">
    <location>
        <begin position="1"/>
        <end position="24"/>
    </location>
</feature>
<dbReference type="SUPFAM" id="SSF46626">
    <property type="entry name" value="Cytochrome c"/>
    <property type="match status" value="1"/>
</dbReference>
<dbReference type="InterPro" id="IPR002327">
    <property type="entry name" value="Cyt_c_1A/1B"/>
</dbReference>
<dbReference type="GO" id="GO:0009055">
    <property type="term" value="F:electron transfer activity"/>
    <property type="evidence" value="ECO:0007669"/>
    <property type="project" value="InterPro"/>
</dbReference>
<dbReference type="STRING" id="56193.YP76_13025"/>
<keyword evidence="2 6" id="KW-0349">Heme</keyword>
<gene>
    <name evidence="9" type="ORF">YP76_13025</name>
</gene>
<dbReference type="GO" id="GO:0020037">
    <property type="term" value="F:heme binding"/>
    <property type="evidence" value="ECO:0007669"/>
    <property type="project" value="InterPro"/>
</dbReference>